<gene>
    <name evidence="7" type="ORF">SNAT2548_LOCUS1613</name>
</gene>
<evidence type="ECO:0008006" key="9">
    <source>
        <dbReference type="Google" id="ProtNLM"/>
    </source>
</evidence>
<dbReference type="OrthoDB" id="437599at2759"/>
<evidence type="ECO:0000256" key="4">
    <source>
        <dbReference type="SAM" id="Phobius"/>
    </source>
</evidence>
<feature type="transmembrane region" description="Helical" evidence="4">
    <location>
        <begin position="20"/>
        <end position="38"/>
    </location>
</feature>
<keyword evidence="4" id="KW-0812">Transmembrane</keyword>
<feature type="domain" description="SMB" evidence="6">
    <location>
        <begin position="518"/>
        <end position="561"/>
    </location>
</feature>
<accession>A0A812HIN8</accession>
<dbReference type="Pfam" id="PF01033">
    <property type="entry name" value="Somatomedin_B"/>
    <property type="match status" value="1"/>
</dbReference>
<feature type="domain" description="SMB" evidence="6">
    <location>
        <begin position="468"/>
        <end position="510"/>
    </location>
</feature>
<dbReference type="GO" id="GO:0005576">
    <property type="term" value="C:extracellular region"/>
    <property type="evidence" value="ECO:0007669"/>
    <property type="project" value="InterPro"/>
</dbReference>
<evidence type="ECO:0000259" key="6">
    <source>
        <dbReference type="PROSITE" id="PS50958"/>
    </source>
</evidence>
<protein>
    <recommendedName>
        <fullName evidence="9">SMB domain-containing protein</fullName>
    </recommendedName>
</protein>
<dbReference type="SMART" id="SM00223">
    <property type="entry name" value="APPLE"/>
    <property type="match status" value="2"/>
</dbReference>
<dbReference type="GO" id="GO:0006508">
    <property type="term" value="P:proteolysis"/>
    <property type="evidence" value="ECO:0007669"/>
    <property type="project" value="InterPro"/>
</dbReference>
<feature type="coiled-coil region" evidence="3">
    <location>
        <begin position="113"/>
        <end position="147"/>
    </location>
</feature>
<organism evidence="7 8">
    <name type="scientific">Symbiodinium natans</name>
    <dbReference type="NCBI Taxonomy" id="878477"/>
    <lineage>
        <taxon>Eukaryota</taxon>
        <taxon>Sar</taxon>
        <taxon>Alveolata</taxon>
        <taxon>Dinophyceae</taxon>
        <taxon>Suessiales</taxon>
        <taxon>Symbiodiniaceae</taxon>
        <taxon>Symbiodinium</taxon>
    </lineage>
</organism>
<evidence type="ECO:0000259" key="5">
    <source>
        <dbReference type="PROSITE" id="PS50948"/>
    </source>
</evidence>
<dbReference type="PROSITE" id="PS00524">
    <property type="entry name" value="SMB_1"/>
    <property type="match status" value="2"/>
</dbReference>
<dbReference type="InterPro" id="IPR003609">
    <property type="entry name" value="Pan_app"/>
</dbReference>
<keyword evidence="4" id="KW-1133">Transmembrane helix</keyword>
<keyword evidence="2" id="KW-1015">Disulfide bond</keyword>
<dbReference type="InterPro" id="IPR053231">
    <property type="entry name" value="GPCR_LN-TM7"/>
</dbReference>
<dbReference type="PROSITE" id="PS50948">
    <property type="entry name" value="PAN"/>
    <property type="match status" value="2"/>
</dbReference>
<evidence type="ECO:0000256" key="2">
    <source>
        <dbReference type="ARBA" id="ARBA00023157"/>
    </source>
</evidence>
<evidence type="ECO:0000256" key="3">
    <source>
        <dbReference type="SAM" id="Coils"/>
    </source>
</evidence>
<keyword evidence="3" id="KW-0175">Coiled coil</keyword>
<proteinExistence type="predicted"/>
<name>A0A812HIN8_9DINO</name>
<dbReference type="SUPFAM" id="SSF90188">
    <property type="entry name" value="Somatomedin B domain"/>
    <property type="match status" value="2"/>
</dbReference>
<evidence type="ECO:0000313" key="8">
    <source>
        <dbReference type="Proteomes" id="UP000604046"/>
    </source>
</evidence>
<dbReference type="Proteomes" id="UP000604046">
    <property type="component" value="Unassembled WGS sequence"/>
</dbReference>
<dbReference type="InterPro" id="IPR001212">
    <property type="entry name" value="Somatomedin_B_dom"/>
</dbReference>
<dbReference type="PANTHER" id="PTHR45902:SF1">
    <property type="entry name" value="LATROPHILIN RECEPTOR-LIKE PROTEIN A"/>
    <property type="match status" value="1"/>
</dbReference>
<dbReference type="SMART" id="SM00201">
    <property type="entry name" value="SO"/>
    <property type="match status" value="2"/>
</dbReference>
<keyword evidence="1" id="KW-0677">Repeat</keyword>
<dbReference type="PROSITE" id="PS50958">
    <property type="entry name" value="SMB_2"/>
    <property type="match status" value="2"/>
</dbReference>
<dbReference type="Gene3D" id="4.10.410.20">
    <property type="match status" value="2"/>
</dbReference>
<reference evidence="7" key="1">
    <citation type="submission" date="2021-02" db="EMBL/GenBank/DDBJ databases">
        <authorList>
            <person name="Dougan E. K."/>
            <person name="Rhodes N."/>
            <person name="Thang M."/>
            <person name="Chan C."/>
        </authorList>
    </citation>
    <scope>NUCLEOTIDE SEQUENCE</scope>
</reference>
<feature type="domain" description="Apple" evidence="5">
    <location>
        <begin position="710"/>
        <end position="790"/>
    </location>
</feature>
<comment type="caution">
    <text evidence="7">The sequence shown here is derived from an EMBL/GenBank/DDBJ whole genome shotgun (WGS) entry which is preliminary data.</text>
</comment>
<evidence type="ECO:0000256" key="1">
    <source>
        <dbReference type="ARBA" id="ARBA00022737"/>
    </source>
</evidence>
<dbReference type="EMBL" id="CAJNDS010000091">
    <property type="protein sequence ID" value="CAE6952080.1"/>
    <property type="molecule type" value="Genomic_DNA"/>
</dbReference>
<feature type="domain" description="Apple" evidence="5">
    <location>
        <begin position="620"/>
        <end position="696"/>
    </location>
</feature>
<dbReference type="AlphaFoldDB" id="A0A812HIN8"/>
<dbReference type="InterPro" id="IPR036024">
    <property type="entry name" value="Somatomedin_B-like_dom_sf"/>
</dbReference>
<dbReference type="Gene3D" id="3.50.4.10">
    <property type="entry name" value="Hepatocyte Growth Factor"/>
    <property type="match status" value="2"/>
</dbReference>
<evidence type="ECO:0000313" key="7">
    <source>
        <dbReference type="EMBL" id="CAE6952080.1"/>
    </source>
</evidence>
<keyword evidence="8" id="KW-1185">Reference proteome</keyword>
<sequence length="999" mass="115947">MFLPCCEVRCERGRAAKTALALSGVTGLFSALVGVLAWRSLKRLEEIQREEEIQWQLLQEIERQRFEAIQWRKWIHRQRLEEENRWQWLEISRLGEIKRLRLRFDETRSQEWIQLQRHEEETQRRLLQRLEERQRREELERLEEIQRHRLEETRRPQGFQWLEVTQWQRLEDIQRPEDLRREEVQRLEEIQRQVWRGFAVIQQQRLEEFQRREEIRWREEIRRQEGQLLEEIQRQVRLGFEGIQQQRLEEIRQREGIQRLEEIQRREGFQQLEVIQRQRLQQMIQLREEIRREEVQWLEAIHWRVRRGFEEIHQLEHALETSLGEERSRAMTRNRLEQSYTYAAGIITVGKQLHGKTRRCVDGAFEADVCFFVIRLGCEWNMMCASRHIVSKPVLFAIRRQIQRLNKLLLTAEVNPFLIPLSLMLLVVLVTLQTLRPPEHPPLAAARPAEPPELWDETIIKVKPKQKDMASCGLYGCGDLSLQVSCRCNKECEMDGTCCEDYHAICKDHSAAQPSTPKEGSCNKYGCLNVIKPEHTCQCTASCRDFGDCCEDFEHFCGAKSFIALEVAPKEDKKEKHEAFRPLTALVHKETQSEKARHQEFLQIHAERERILKWQDVRSCPPQFLDQTLLHGEEVAKASNMSTGAACQKACTEKSDCDAFVWSASTGSCLMVALPAGEVNAAMTPKEGLIAGLPCCRPSTEKQNEVYKDCPEHLADTTLQTSSVLLQLGGIKSAYDCQEACTKRFDCGAFSYGLPPGVPDNMCFLRRLAPDETPRIKPEDGMTSGLPCGCRATPDNAIWPERDVDKFTMPLPRGSKPVRAKSIFCLAVMVPYSYEVGLIAMQYKHHTGIFACDEYQVYSNQALVIAPGLETRKVMTSQECEVGGEFKSALNLRIFAAFWRQVISDGHYLLYNWIVKADPDTVFFVDRLRVVLDKHEEGSRDLASTGVYLNNCKFGLHGPLEVFSQSAVRALTTSFPGCYNYFQKLCSGDCQWGEDRPGR</sequence>
<dbReference type="InterPro" id="IPR000177">
    <property type="entry name" value="Apple"/>
</dbReference>
<keyword evidence="4" id="KW-0472">Membrane</keyword>
<dbReference type="Pfam" id="PF00024">
    <property type="entry name" value="PAN_1"/>
    <property type="match status" value="2"/>
</dbReference>
<dbReference type="PANTHER" id="PTHR45902">
    <property type="entry name" value="LATROPHILIN RECEPTOR-LIKE PROTEIN A"/>
    <property type="match status" value="1"/>
</dbReference>